<name>A0A0A9B9C5_ARUDO</name>
<dbReference type="AlphaFoldDB" id="A0A0A9B9C5"/>
<reference evidence="1" key="2">
    <citation type="journal article" date="2015" name="Data Brief">
        <title>Shoot transcriptome of the giant reed, Arundo donax.</title>
        <authorList>
            <person name="Barrero R.A."/>
            <person name="Guerrero F.D."/>
            <person name="Moolhuijzen P."/>
            <person name="Goolsby J.A."/>
            <person name="Tidwell J."/>
            <person name="Bellgard S.E."/>
            <person name="Bellgard M.I."/>
        </authorList>
    </citation>
    <scope>NUCLEOTIDE SEQUENCE</scope>
    <source>
        <tissue evidence="1">Shoot tissue taken approximately 20 cm above the soil surface</tissue>
    </source>
</reference>
<dbReference type="EMBL" id="GBRH01237964">
    <property type="protein sequence ID" value="JAD59931.1"/>
    <property type="molecule type" value="Transcribed_RNA"/>
</dbReference>
<evidence type="ECO:0000313" key="1">
    <source>
        <dbReference type="EMBL" id="JAD59931.1"/>
    </source>
</evidence>
<organism evidence="1">
    <name type="scientific">Arundo donax</name>
    <name type="common">Giant reed</name>
    <name type="synonym">Donax arundinaceus</name>
    <dbReference type="NCBI Taxonomy" id="35708"/>
    <lineage>
        <taxon>Eukaryota</taxon>
        <taxon>Viridiplantae</taxon>
        <taxon>Streptophyta</taxon>
        <taxon>Embryophyta</taxon>
        <taxon>Tracheophyta</taxon>
        <taxon>Spermatophyta</taxon>
        <taxon>Magnoliopsida</taxon>
        <taxon>Liliopsida</taxon>
        <taxon>Poales</taxon>
        <taxon>Poaceae</taxon>
        <taxon>PACMAD clade</taxon>
        <taxon>Arundinoideae</taxon>
        <taxon>Arundineae</taxon>
        <taxon>Arundo</taxon>
    </lineage>
</organism>
<accession>A0A0A9B9C5</accession>
<proteinExistence type="predicted"/>
<reference evidence="1" key="1">
    <citation type="submission" date="2014-09" db="EMBL/GenBank/DDBJ databases">
        <authorList>
            <person name="Magalhaes I.L.F."/>
            <person name="Oliveira U."/>
            <person name="Santos F.R."/>
            <person name="Vidigal T.H.D.A."/>
            <person name="Brescovit A.D."/>
            <person name="Santos A.J."/>
        </authorList>
    </citation>
    <scope>NUCLEOTIDE SEQUENCE</scope>
    <source>
        <tissue evidence="1">Shoot tissue taken approximately 20 cm above the soil surface</tissue>
    </source>
</reference>
<protein>
    <submittedName>
        <fullName evidence="1">Uncharacterized protein</fullName>
    </submittedName>
</protein>
<sequence>MDKVGNRDCKINGGGRCHCYGEDGMRGTVTPFDGVEEGEGSSPVSSGRDNSDAIVVLGIVVYERADPMNATVQQLSIWLNKKIPQILYNLFMQRIRKKNSHKSTWKTPLVMTRI</sequence>